<dbReference type="EMBL" id="JAUCBP010000013">
    <property type="protein sequence ID" value="MDM7862197.1"/>
    <property type="molecule type" value="Genomic_DNA"/>
</dbReference>
<evidence type="ECO:0000259" key="2">
    <source>
        <dbReference type="Pfam" id="PF01551"/>
    </source>
</evidence>
<evidence type="ECO:0000256" key="1">
    <source>
        <dbReference type="SAM" id="SignalP"/>
    </source>
</evidence>
<feature type="domain" description="M23ase beta-sheet core" evidence="2">
    <location>
        <begin position="146"/>
        <end position="243"/>
    </location>
</feature>
<dbReference type="SUPFAM" id="SSF51261">
    <property type="entry name" value="Duplicated hybrid motif"/>
    <property type="match status" value="1"/>
</dbReference>
<dbReference type="InterPro" id="IPR011055">
    <property type="entry name" value="Dup_hybrid_motif"/>
</dbReference>
<accession>A0ABT7T189</accession>
<keyword evidence="3" id="KW-0378">Hydrolase</keyword>
<dbReference type="PANTHER" id="PTHR21666:SF294">
    <property type="entry name" value="PEPTIDASE M23"/>
    <property type="match status" value="1"/>
</dbReference>
<dbReference type="Proteomes" id="UP001234343">
    <property type="component" value="Unassembled WGS sequence"/>
</dbReference>
<dbReference type="CDD" id="cd12797">
    <property type="entry name" value="M23_peptidase"/>
    <property type="match status" value="1"/>
</dbReference>
<keyword evidence="1" id="KW-0732">Signal</keyword>
<dbReference type="EC" id="3.4.-.-" evidence="3"/>
<evidence type="ECO:0000313" key="4">
    <source>
        <dbReference type="Proteomes" id="UP001234343"/>
    </source>
</evidence>
<proteinExistence type="predicted"/>
<reference evidence="3 4" key="1">
    <citation type="submission" date="2023-06" db="EMBL/GenBank/DDBJ databases">
        <title>Alteromonas sp. ASW11-36 isolated from intertidal sand.</title>
        <authorList>
            <person name="Li Y."/>
        </authorList>
    </citation>
    <scope>NUCLEOTIDE SEQUENCE [LARGE SCALE GENOMIC DNA]</scope>
    <source>
        <strain evidence="3 4">ASW11-36</strain>
    </source>
</reference>
<dbReference type="RefSeq" id="WP_289367000.1">
    <property type="nucleotide sequence ID" value="NZ_JAUCBP010000013.1"/>
</dbReference>
<dbReference type="Gene3D" id="2.70.70.10">
    <property type="entry name" value="Glucose Permease (Domain IIA)"/>
    <property type="match status" value="1"/>
</dbReference>
<organism evidence="3 4">
    <name type="scientific">Alteromonas arenosi</name>
    <dbReference type="NCBI Taxonomy" id="3055817"/>
    <lineage>
        <taxon>Bacteria</taxon>
        <taxon>Pseudomonadati</taxon>
        <taxon>Pseudomonadota</taxon>
        <taxon>Gammaproteobacteria</taxon>
        <taxon>Alteromonadales</taxon>
        <taxon>Alteromonadaceae</taxon>
        <taxon>Alteromonas/Salinimonas group</taxon>
        <taxon>Alteromonas</taxon>
    </lineage>
</organism>
<dbReference type="InterPro" id="IPR016047">
    <property type="entry name" value="M23ase_b-sheet_dom"/>
</dbReference>
<dbReference type="Pfam" id="PF01551">
    <property type="entry name" value="Peptidase_M23"/>
    <property type="match status" value="1"/>
</dbReference>
<feature type="chain" id="PRO_5046823437" evidence="1">
    <location>
        <begin position="23"/>
        <end position="270"/>
    </location>
</feature>
<dbReference type="InterPro" id="IPR050570">
    <property type="entry name" value="Cell_wall_metabolism_enzyme"/>
</dbReference>
<name>A0ABT7T189_9ALTE</name>
<comment type="caution">
    <text evidence="3">The sequence shown here is derived from an EMBL/GenBank/DDBJ whole genome shotgun (WGS) entry which is preliminary data.</text>
</comment>
<gene>
    <name evidence="3" type="ORF">QTP81_16445</name>
</gene>
<keyword evidence="4" id="KW-1185">Reference proteome</keyword>
<sequence length="270" mass="29786">MPLLHKSIWASLLLVVSALASAADCYDEWFCVELNRQHGAATVANITDFPVVVTVTGEWRDISGKTHNFAETLNLDGYQKATLFEFDTAHKRVGRYFSYSARWVGGVLGAKHDPQAIYHYPFKAEQKRWLVQGFNGAFSHYGASRYAVDFAVPEGTPVLAARSGVVIDSEARFNNGGASRRYARYANYIVILHDDGTTGEYYHLQQGGVTVKRGQQVESGELIGYSGNTGFSSLPHLHFAVYQAMPDGKFQSLPFEFTPADTVTEAPSAD</sequence>
<evidence type="ECO:0000313" key="3">
    <source>
        <dbReference type="EMBL" id="MDM7862197.1"/>
    </source>
</evidence>
<feature type="signal peptide" evidence="1">
    <location>
        <begin position="1"/>
        <end position="22"/>
    </location>
</feature>
<dbReference type="GO" id="GO:0016787">
    <property type="term" value="F:hydrolase activity"/>
    <property type="evidence" value="ECO:0007669"/>
    <property type="project" value="UniProtKB-KW"/>
</dbReference>
<dbReference type="PANTHER" id="PTHR21666">
    <property type="entry name" value="PEPTIDASE-RELATED"/>
    <property type="match status" value="1"/>
</dbReference>
<protein>
    <submittedName>
        <fullName evidence="3">M23 family metallopeptidase</fullName>
        <ecNumber evidence="3">3.4.-.-</ecNumber>
    </submittedName>
</protein>